<dbReference type="InterPro" id="IPR009016">
    <property type="entry name" value="Fe_hydrogenase"/>
</dbReference>
<name>A0A0S6UCI5_NEOTH</name>
<dbReference type="GO" id="GO:0046872">
    <property type="term" value="F:metal ion binding"/>
    <property type="evidence" value="ECO:0007669"/>
    <property type="project" value="UniProtKB-KW"/>
</dbReference>
<dbReference type="Pfam" id="PF13237">
    <property type="entry name" value="Fer4_10"/>
    <property type="match status" value="1"/>
</dbReference>
<dbReference type="Gene3D" id="1.10.10.60">
    <property type="entry name" value="Homeodomain-like"/>
    <property type="match status" value="1"/>
</dbReference>
<accession>A0A0S6UCI5</accession>
<dbReference type="Gene3D" id="1.10.15.40">
    <property type="entry name" value="Electron transport complex subunit B, putative Fe-S cluster"/>
    <property type="match status" value="1"/>
</dbReference>
<evidence type="ECO:0000256" key="2">
    <source>
        <dbReference type="ARBA" id="ARBA00022723"/>
    </source>
</evidence>
<evidence type="ECO:0000256" key="7">
    <source>
        <dbReference type="ARBA" id="ARBA00023014"/>
    </source>
</evidence>
<keyword evidence="8" id="KW-0805">Transcription regulation</keyword>
<keyword evidence="1" id="KW-0004">4Fe-4S</keyword>
<evidence type="ECO:0000256" key="10">
    <source>
        <dbReference type="ARBA" id="ARBA00029500"/>
    </source>
</evidence>
<dbReference type="PROSITE" id="PS50045">
    <property type="entry name" value="SIGMA54_INTERACT_4"/>
    <property type="match status" value="1"/>
</dbReference>
<dbReference type="InterPro" id="IPR027417">
    <property type="entry name" value="P-loop_NTPase"/>
</dbReference>
<keyword evidence="6" id="KW-0408">Iron</keyword>
<dbReference type="CDD" id="cd00009">
    <property type="entry name" value="AAA"/>
    <property type="match status" value="1"/>
</dbReference>
<keyword evidence="9" id="KW-0804">Transcription</keyword>
<evidence type="ECO:0000259" key="12">
    <source>
        <dbReference type="PROSITE" id="PS51379"/>
    </source>
</evidence>
<dbReference type="InterPro" id="IPR025662">
    <property type="entry name" value="Sigma_54_int_dom_ATP-bd_1"/>
</dbReference>
<dbReference type="SUPFAM" id="SSF53920">
    <property type="entry name" value="Fe-only hydrogenase"/>
    <property type="match status" value="1"/>
</dbReference>
<dbReference type="GeneID" id="45617932"/>
<dbReference type="SUPFAM" id="SSF46689">
    <property type="entry name" value="Homeodomain-like"/>
    <property type="match status" value="1"/>
</dbReference>
<feature type="domain" description="4Fe-4S ferredoxin-type" evidence="12">
    <location>
        <begin position="32"/>
        <end position="61"/>
    </location>
</feature>
<dbReference type="InterPro" id="IPR003593">
    <property type="entry name" value="AAA+_ATPase"/>
</dbReference>
<dbReference type="Pfam" id="PF25601">
    <property type="entry name" value="AAA_lid_14"/>
    <property type="match status" value="1"/>
</dbReference>
<organism evidence="14">
    <name type="scientific">Moorella thermoacetica Y72</name>
    <dbReference type="NCBI Taxonomy" id="1325331"/>
    <lineage>
        <taxon>Bacteria</taxon>
        <taxon>Bacillati</taxon>
        <taxon>Bacillota</taxon>
        <taxon>Clostridia</taxon>
        <taxon>Neomoorellales</taxon>
        <taxon>Neomoorellaceae</taxon>
        <taxon>Neomoorella</taxon>
    </lineage>
</organism>
<dbReference type="Proteomes" id="UP000063718">
    <property type="component" value="Unassembled WGS sequence"/>
</dbReference>
<dbReference type="PROSITE" id="PS00675">
    <property type="entry name" value="SIGMA54_INTERACT_1"/>
    <property type="match status" value="1"/>
</dbReference>
<dbReference type="InterPro" id="IPR017896">
    <property type="entry name" value="4Fe4S_Fe-S-bd"/>
</dbReference>
<keyword evidence="5" id="KW-0067">ATP-binding</keyword>
<dbReference type="SMART" id="SM00382">
    <property type="entry name" value="AAA"/>
    <property type="match status" value="1"/>
</dbReference>
<dbReference type="InterPro" id="IPR004108">
    <property type="entry name" value="Fe_hydrogenase_lsu_C"/>
</dbReference>
<dbReference type="SUPFAM" id="SSF54862">
    <property type="entry name" value="4Fe-4S ferredoxins"/>
    <property type="match status" value="1"/>
</dbReference>
<dbReference type="PROSITE" id="PS00688">
    <property type="entry name" value="SIGMA54_INTERACT_3"/>
    <property type="match status" value="1"/>
</dbReference>
<dbReference type="InterPro" id="IPR007202">
    <property type="entry name" value="4Fe-4S_dom"/>
</dbReference>
<dbReference type="InterPro" id="IPR030828">
    <property type="entry name" value="HTH_TyrR"/>
</dbReference>
<dbReference type="EMBL" id="DF238840">
    <property type="protein sequence ID" value="GAF25056.1"/>
    <property type="molecule type" value="Genomic_DNA"/>
</dbReference>
<reference evidence="14" key="1">
    <citation type="journal article" date="2014" name="Gene">
        <title>Genome-guided analysis of transformation efficiency and carbon dioxide assimilation by Moorella thermoacetica Y72.</title>
        <authorList>
            <person name="Tsukahara K."/>
            <person name="Kita A."/>
            <person name="Nakashimada Y."/>
            <person name="Hoshino T."/>
            <person name="Murakami K."/>
        </authorList>
    </citation>
    <scope>NUCLEOTIDE SEQUENCE [LARGE SCALE GENOMIC DNA]</scope>
    <source>
        <strain evidence="14">Y72</strain>
    </source>
</reference>
<evidence type="ECO:0000259" key="13">
    <source>
        <dbReference type="PROSITE" id="PS51656"/>
    </source>
</evidence>
<dbReference type="Pfam" id="PF04060">
    <property type="entry name" value="FeS"/>
    <property type="match status" value="1"/>
</dbReference>
<evidence type="ECO:0000256" key="9">
    <source>
        <dbReference type="ARBA" id="ARBA00023163"/>
    </source>
</evidence>
<evidence type="ECO:0000256" key="6">
    <source>
        <dbReference type="ARBA" id="ARBA00023004"/>
    </source>
</evidence>
<dbReference type="PROSITE" id="PS51656">
    <property type="entry name" value="4FE4S"/>
    <property type="match status" value="1"/>
</dbReference>
<keyword evidence="4" id="KW-0058">Aromatic hydrocarbons catabolism</keyword>
<keyword evidence="14" id="KW-0238">DNA-binding</keyword>
<dbReference type="InterPro" id="IPR058031">
    <property type="entry name" value="AAA_lid_NorR"/>
</dbReference>
<keyword evidence="3" id="KW-0547">Nucleotide-binding</keyword>
<dbReference type="Gene3D" id="1.10.8.60">
    <property type="match status" value="1"/>
</dbReference>
<feature type="domain" description="Sigma-54 factor interaction" evidence="11">
    <location>
        <begin position="440"/>
        <end position="669"/>
    </location>
</feature>
<keyword evidence="7" id="KW-0411">Iron-sulfur</keyword>
<dbReference type="Pfam" id="PF02906">
    <property type="entry name" value="Fe_hyd_lg_C"/>
    <property type="match status" value="1"/>
</dbReference>
<dbReference type="InterPro" id="IPR017900">
    <property type="entry name" value="4Fe4S_Fe_S_CS"/>
</dbReference>
<dbReference type="Gene3D" id="3.30.70.20">
    <property type="match status" value="1"/>
</dbReference>
<dbReference type="PANTHER" id="PTHR32071:SF57">
    <property type="entry name" value="C4-DICARBOXYLATE TRANSPORT TRANSCRIPTIONAL REGULATORY PROTEIN DCTD"/>
    <property type="match status" value="1"/>
</dbReference>
<gene>
    <name evidence="14" type="ORF">MTY_0385</name>
</gene>
<dbReference type="GO" id="GO:0005524">
    <property type="term" value="F:ATP binding"/>
    <property type="evidence" value="ECO:0007669"/>
    <property type="project" value="UniProtKB-KW"/>
</dbReference>
<evidence type="ECO:0000313" key="14">
    <source>
        <dbReference type="EMBL" id="GAF25056.1"/>
    </source>
</evidence>
<dbReference type="InterPro" id="IPR025944">
    <property type="entry name" value="Sigma_54_int_dom_CS"/>
</dbReference>
<protein>
    <recommendedName>
        <fullName evidence="10">HTH-type transcriptional regulatory protein TyrR</fullName>
    </recommendedName>
</protein>
<dbReference type="GO" id="GO:0051539">
    <property type="term" value="F:4 iron, 4 sulfur cluster binding"/>
    <property type="evidence" value="ECO:0007669"/>
    <property type="project" value="UniProtKB-KW"/>
</dbReference>
<evidence type="ECO:0000256" key="1">
    <source>
        <dbReference type="ARBA" id="ARBA00022485"/>
    </source>
</evidence>
<dbReference type="InterPro" id="IPR009057">
    <property type="entry name" value="Homeodomain-like_sf"/>
</dbReference>
<dbReference type="PANTHER" id="PTHR32071">
    <property type="entry name" value="TRANSCRIPTIONAL REGULATORY PROTEIN"/>
    <property type="match status" value="1"/>
</dbReference>
<evidence type="ECO:0000256" key="3">
    <source>
        <dbReference type="ARBA" id="ARBA00022741"/>
    </source>
</evidence>
<dbReference type="PROSITE" id="PS51379">
    <property type="entry name" value="4FE4S_FER_2"/>
    <property type="match status" value="2"/>
</dbReference>
<dbReference type="Gene3D" id="3.40.50.300">
    <property type="entry name" value="P-loop containing nucleotide triphosphate hydrolases"/>
    <property type="match status" value="1"/>
</dbReference>
<dbReference type="GO" id="GO:0006355">
    <property type="term" value="P:regulation of DNA-templated transcription"/>
    <property type="evidence" value="ECO:0007669"/>
    <property type="project" value="InterPro"/>
</dbReference>
<feature type="domain" description="4Fe-4S ferredoxin-type" evidence="12">
    <location>
        <begin position="3"/>
        <end position="31"/>
    </location>
</feature>
<dbReference type="Pfam" id="PF18024">
    <property type="entry name" value="HTH_50"/>
    <property type="match status" value="1"/>
</dbReference>
<evidence type="ECO:0000256" key="5">
    <source>
        <dbReference type="ARBA" id="ARBA00022840"/>
    </source>
</evidence>
<feature type="domain" description="4Fe-4S" evidence="13">
    <location>
        <begin position="349"/>
        <end position="411"/>
    </location>
</feature>
<dbReference type="FunFam" id="3.40.50.300:FF:000006">
    <property type="entry name" value="DNA-binding transcriptional regulator NtrC"/>
    <property type="match status" value="1"/>
</dbReference>
<dbReference type="PROSITE" id="PS00198">
    <property type="entry name" value="4FE4S_FER_1"/>
    <property type="match status" value="1"/>
</dbReference>
<dbReference type="AlphaFoldDB" id="A0A0S6UCI5"/>
<sequence>MGGIVNTATGRCRQCYSCVRNCPVKAIRINKGQAEVIAERCISCGMCLAFCSQGAKQVAGSQAAVLAALKEHQEMVACLAPSFPAAFPGWTAGQVAGALKKLGFARVWEVAVGALLVAREYQRVLKQRNTPAISTACYAVVNLVERHFPSLIPYLLPVVSPSIALGRLLKKHLGPVKVAFIGPCIAKKEEILDPEVAGAVDYVLTFAEIKELLAVEHLEHPGVAAALDSPPVAVSRLFPLPGGLSRSMGAIPDIADQDLLLVEGKEGVLAALEGLARGEIRPRLIDALFCEGCVMGPGMGVVVNQVKRKELVAAYYRRCQEAREPEILAPDLARSFHNKQSSLPLPGEEDIKRILRLTNKFTPADELNCGACGYHSCREKAIAVYQGLAEIDMCLPYLLEQKSDLLSRAASNLMHFVNLYKSPGDRPGPGVMELLQERNIIVASPRMLRVLYLAERVARVDSTVLILGESGVGKEVVARLIHALSERGKGPFVKINCGAIPENLLESELFGYERGAFTGANREGKMGQLELGEGGTVFLDEIAELPLKLQVKLLQVLQEQRLVRVGGIREIKLNIRIISATNKNLLQMVREGTFREDLYYRLNVIPLTIPPLRERPEDIEALIDHFMDRLNRRYKQEKRISRRARRYLLAYPWPGNVRELHNVIEQLFVLVEGTEILPEHLPYYIRDDPARYSSHMLVKDIIPMKEAIEEVEKQLLLKALEKYRSTYQVAEKLGVNQSTVVRKIKKYGLEHQ</sequence>
<evidence type="ECO:0000256" key="8">
    <source>
        <dbReference type="ARBA" id="ARBA00023015"/>
    </source>
</evidence>
<evidence type="ECO:0000256" key="4">
    <source>
        <dbReference type="ARBA" id="ARBA00022797"/>
    </source>
</evidence>
<proteinExistence type="predicted"/>
<dbReference type="Gene3D" id="3.40.950.10">
    <property type="entry name" value="Fe-only Hydrogenase (Larger Subunit), Chain L, domain 3"/>
    <property type="match status" value="1"/>
</dbReference>
<dbReference type="GO" id="GO:0003677">
    <property type="term" value="F:DNA binding"/>
    <property type="evidence" value="ECO:0007669"/>
    <property type="project" value="UniProtKB-KW"/>
</dbReference>
<dbReference type="SUPFAM" id="SSF52540">
    <property type="entry name" value="P-loop containing nucleoside triphosphate hydrolases"/>
    <property type="match status" value="1"/>
</dbReference>
<keyword evidence="2" id="KW-0479">Metal-binding</keyword>
<dbReference type="Pfam" id="PF00158">
    <property type="entry name" value="Sigma54_activat"/>
    <property type="match status" value="1"/>
</dbReference>
<dbReference type="RefSeq" id="WP_011393389.1">
    <property type="nucleotide sequence ID" value="NZ_DF238840.1"/>
</dbReference>
<evidence type="ECO:0000259" key="11">
    <source>
        <dbReference type="PROSITE" id="PS50045"/>
    </source>
</evidence>
<dbReference type="InterPro" id="IPR002078">
    <property type="entry name" value="Sigma_54_int"/>
</dbReference>